<accession>A0A2Z2NZJ0</accession>
<dbReference type="KEGG" id="gai:IMCC3135_15725"/>
<dbReference type="EMBL" id="CP018632">
    <property type="protein sequence ID" value="ASJ73227.1"/>
    <property type="molecule type" value="Genomic_DNA"/>
</dbReference>
<gene>
    <name evidence="1" type="ORF">IMCC3135_15725</name>
</gene>
<protein>
    <recommendedName>
        <fullName evidence="3">SnoaL-like domain-containing protein</fullName>
    </recommendedName>
</protein>
<dbReference type="Proteomes" id="UP000250079">
    <property type="component" value="Chromosome"/>
</dbReference>
<dbReference type="AlphaFoldDB" id="A0A2Z2NZJ0"/>
<organism evidence="1 2">
    <name type="scientific">Granulosicoccus antarcticus IMCC3135</name>
    <dbReference type="NCBI Taxonomy" id="1192854"/>
    <lineage>
        <taxon>Bacteria</taxon>
        <taxon>Pseudomonadati</taxon>
        <taxon>Pseudomonadota</taxon>
        <taxon>Gammaproteobacteria</taxon>
        <taxon>Chromatiales</taxon>
        <taxon>Granulosicoccaceae</taxon>
        <taxon>Granulosicoccus</taxon>
    </lineage>
</organism>
<dbReference type="OrthoDB" id="7063208at2"/>
<sequence length="116" mass="13831">MTAQLKICDENAEHIGRPIFDKIIRSFQNSDREELLQYFPYLHEWMTVEIFDEAVEVQNRLGKLLSSKYSSHSIENDNHVLVWKVNYENDENTVHWKLFLIDNQNEVLVNGFAFDR</sequence>
<evidence type="ECO:0000313" key="1">
    <source>
        <dbReference type="EMBL" id="ASJ73227.1"/>
    </source>
</evidence>
<name>A0A2Z2NZJ0_9GAMM</name>
<evidence type="ECO:0000313" key="2">
    <source>
        <dbReference type="Proteomes" id="UP000250079"/>
    </source>
</evidence>
<proteinExistence type="predicted"/>
<dbReference type="RefSeq" id="WP_157736010.1">
    <property type="nucleotide sequence ID" value="NZ_CP018632.1"/>
</dbReference>
<evidence type="ECO:0008006" key="3">
    <source>
        <dbReference type="Google" id="ProtNLM"/>
    </source>
</evidence>
<keyword evidence="2" id="KW-1185">Reference proteome</keyword>
<reference evidence="1 2" key="1">
    <citation type="submission" date="2016-12" db="EMBL/GenBank/DDBJ databases">
        <authorList>
            <person name="Song W.-J."/>
            <person name="Kurnit D.M."/>
        </authorList>
    </citation>
    <scope>NUCLEOTIDE SEQUENCE [LARGE SCALE GENOMIC DNA]</scope>
    <source>
        <strain evidence="1 2">IMCC3135</strain>
    </source>
</reference>